<gene>
    <name evidence="5" type="ORF">AWN73_18620</name>
</gene>
<keyword evidence="2" id="KW-0012">Acyltransferase</keyword>
<dbReference type="InterPro" id="IPR000182">
    <property type="entry name" value="GNAT_dom"/>
</dbReference>
<evidence type="ECO:0000256" key="3">
    <source>
        <dbReference type="ARBA" id="ARBA00038502"/>
    </source>
</evidence>
<evidence type="ECO:0000256" key="2">
    <source>
        <dbReference type="ARBA" id="ARBA00023315"/>
    </source>
</evidence>
<dbReference type="Gene3D" id="3.40.630.30">
    <property type="match status" value="2"/>
</dbReference>
<comment type="similarity">
    <text evidence="3">Belongs to the acetyltransferase family. RimJ subfamily.</text>
</comment>
<dbReference type="GO" id="GO:0005737">
    <property type="term" value="C:cytoplasm"/>
    <property type="evidence" value="ECO:0007669"/>
    <property type="project" value="TreeGrafter"/>
</dbReference>
<evidence type="ECO:0000313" key="5">
    <source>
        <dbReference type="EMBL" id="PPV12448.1"/>
    </source>
</evidence>
<dbReference type="RefSeq" id="WP_043667013.1">
    <property type="nucleotide sequence ID" value="NZ_JSEG01000041.1"/>
</dbReference>
<keyword evidence="1 5" id="KW-0808">Transferase</keyword>
<dbReference type="SUPFAM" id="SSF55729">
    <property type="entry name" value="Acyl-CoA N-acyltransferases (Nat)"/>
    <property type="match status" value="1"/>
</dbReference>
<sequence>MKPNLKVKIQADKSCEEEYIIKDNNDIIVGRFNITELSVSNKRCDVKMNFYRENNYELLCDTLSLVLSAIFKNSKVFKVNIRSVENININAFLNLGFTLEGILSQNEYCKGEYLDELFFGITRTEYSKQKNYPMIELEGKNIILRNLNPGDAQELVEYYNKNKNYLAPFEPTRDSGFYKLENQRSLLIESYRQMLNGTNVDLGIFKENKFIGKIKISNIVCGSLKSGVLGYSIDEDEQGNGYMKESVKLILNYAFLDCDLHRVEASALVDNIKSRKVLESIGFKLVGINEKYLLVNGKWRDHATYYIIKEDFYKGD</sequence>
<reference evidence="5 6" key="1">
    <citation type="submission" date="2016-01" db="EMBL/GenBank/DDBJ databases">
        <title>Characterization of the Clostridium difficile lineages that are prevalent in Hong Kong and China.</title>
        <authorList>
            <person name="Kwok J.S.-L."/>
            <person name="Lam W.-Y."/>
            <person name="Ip M."/>
            <person name="Chan T.-F."/>
            <person name="Hawkey P.M."/>
            <person name="Tsui S.K.-W."/>
        </authorList>
    </citation>
    <scope>NUCLEOTIDE SEQUENCE [LARGE SCALE GENOMIC DNA]</scope>
    <source>
        <strain evidence="5 6">300064</strain>
    </source>
</reference>
<dbReference type="InterPro" id="IPR016181">
    <property type="entry name" value="Acyl_CoA_acyltransferase"/>
</dbReference>
<organism evidence="5 6">
    <name type="scientific">Clostridium butyricum</name>
    <dbReference type="NCBI Taxonomy" id="1492"/>
    <lineage>
        <taxon>Bacteria</taxon>
        <taxon>Bacillati</taxon>
        <taxon>Bacillota</taxon>
        <taxon>Clostridia</taxon>
        <taxon>Eubacteriales</taxon>
        <taxon>Clostridiaceae</taxon>
        <taxon>Clostridium</taxon>
    </lineage>
</organism>
<dbReference type="PANTHER" id="PTHR43792">
    <property type="entry name" value="GNAT FAMILY, PUTATIVE (AFU_ORTHOLOGUE AFUA_3G00765)-RELATED-RELATED"/>
    <property type="match status" value="1"/>
</dbReference>
<dbReference type="GO" id="GO:0008999">
    <property type="term" value="F:protein-N-terminal-alanine acetyltransferase activity"/>
    <property type="evidence" value="ECO:0007669"/>
    <property type="project" value="TreeGrafter"/>
</dbReference>
<dbReference type="PROSITE" id="PS51186">
    <property type="entry name" value="GNAT"/>
    <property type="match status" value="1"/>
</dbReference>
<dbReference type="EMBL" id="LRDH01000142">
    <property type="protein sequence ID" value="PPV12448.1"/>
    <property type="molecule type" value="Genomic_DNA"/>
</dbReference>
<protein>
    <submittedName>
        <fullName evidence="5">GNAT family acetyltransferase</fullName>
    </submittedName>
</protein>
<dbReference type="Pfam" id="PF13302">
    <property type="entry name" value="Acetyltransf_3"/>
    <property type="match status" value="1"/>
</dbReference>
<dbReference type="AlphaFoldDB" id="A0A2S7F6C5"/>
<accession>A0A2S7F6C5</accession>
<dbReference type="PANTHER" id="PTHR43792:SF8">
    <property type="entry name" value="[RIBOSOMAL PROTEIN US5]-ALANINE N-ACETYLTRANSFERASE"/>
    <property type="match status" value="1"/>
</dbReference>
<evidence type="ECO:0000313" key="6">
    <source>
        <dbReference type="Proteomes" id="UP000238081"/>
    </source>
</evidence>
<evidence type="ECO:0000256" key="1">
    <source>
        <dbReference type="ARBA" id="ARBA00022679"/>
    </source>
</evidence>
<comment type="caution">
    <text evidence="5">The sequence shown here is derived from an EMBL/GenBank/DDBJ whole genome shotgun (WGS) entry which is preliminary data.</text>
</comment>
<feature type="domain" description="N-acetyltransferase" evidence="4">
    <location>
        <begin position="142"/>
        <end position="311"/>
    </location>
</feature>
<evidence type="ECO:0000259" key="4">
    <source>
        <dbReference type="PROSITE" id="PS51186"/>
    </source>
</evidence>
<proteinExistence type="inferred from homology"/>
<dbReference type="Proteomes" id="UP000238081">
    <property type="component" value="Unassembled WGS sequence"/>
</dbReference>
<name>A0A2S7F6C5_CLOBU</name>
<dbReference type="InterPro" id="IPR051531">
    <property type="entry name" value="N-acetyltransferase"/>
</dbReference>